<evidence type="ECO:0000259" key="2">
    <source>
        <dbReference type="Pfam" id="PF01370"/>
    </source>
</evidence>
<protein>
    <recommendedName>
        <fullName evidence="2">NAD-dependent epimerase/dehydratase domain-containing protein</fullName>
    </recommendedName>
</protein>
<dbReference type="Gene3D" id="3.40.50.720">
    <property type="entry name" value="NAD(P)-binding Rossmann-like Domain"/>
    <property type="match status" value="1"/>
</dbReference>
<proteinExistence type="inferred from homology"/>
<dbReference type="RefSeq" id="WP_053605534.1">
    <property type="nucleotide sequence ID" value="NZ_CP012600.1"/>
</dbReference>
<accession>A0A0M3RAS5</accession>
<dbReference type="OrthoDB" id="9771073at2"/>
<reference evidence="4" key="1">
    <citation type="submission" date="2015-08" db="EMBL/GenBank/DDBJ databases">
        <title>Genome sequencing project for genomic taxonomy and phylogenomics of Bacillus-like bacteria.</title>
        <authorList>
            <person name="Liu B."/>
            <person name="Wang J."/>
            <person name="Zhu Y."/>
            <person name="Liu G."/>
            <person name="Chen Q."/>
            <person name="Chen Z."/>
            <person name="Lan J."/>
            <person name="Che J."/>
            <person name="Ge C."/>
            <person name="Shi H."/>
            <person name="Pan Z."/>
            <person name="Liu X."/>
        </authorList>
    </citation>
    <scope>NUCLEOTIDE SEQUENCE [LARGE SCALE GENOMIC DNA]</scope>
    <source>
        <strain evidence="4">FJAT-4402</strain>
    </source>
</reference>
<evidence type="ECO:0000313" key="4">
    <source>
        <dbReference type="Proteomes" id="UP000067625"/>
    </source>
</evidence>
<dbReference type="SUPFAM" id="SSF51735">
    <property type="entry name" value="NAD(P)-binding Rossmann-fold domains"/>
    <property type="match status" value="1"/>
</dbReference>
<keyword evidence="4" id="KW-1185">Reference proteome</keyword>
<dbReference type="EMBL" id="CP012600">
    <property type="protein sequence ID" value="ALC83672.1"/>
    <property type="molecule type" value="Genomic_DNA"/>
</dbReference>
<dbReference type="InterPro" id="IPR001509">
    <property type="entry name" value="Epimerase_deHydtase"/>
</dbReference>
<dbReference type="PATRIC" id="fig|1441095.3.peg.4582"/>
<sequence length="303" mass="34059">MTENKTTQLTVLVTGATGFVGSHVARRFVERGWSVHILVRPNSSLAPIHSIEQSVTVYEHDGTMEGLFDIVKASKPDIVVHLAAFSFVHYEPKDIEPMIRSNVLFGTHLAEAMVANGVNHLIATGTYSQHYENKPYSPSCLYASTKQAFSDILQYYTEATPLQVITLKLFDNFGPNDPRSKIMNLLHKSAVEQKPLAMSPGEQFIDILYIDDVVDAYEMAVERFVLEHAGKNEVYAVSSENPLRLKELVAVYEKASGNKLQIEWGARPYREREAMVLWNQGELLPGWRAKTSLEEGIKKFINS</sequence>
<dbReference type="STRING" id="1441095.AM592_20710"/>
<dbReference type="PANTHER" id="PTHR43000">
    <property type="entry name" value="DTDP-D-GLUCOSE 4,6-DEHYDRATASE-RELATED"/>
    <property type="match status" value="1"/>
</dbReference>
<organism evidence="3 4">
    <name type="scientific">Bacillus gobiensis</name>
    <dbReference type="NCBI Taxonomy" id="1441095"/>
    <lineage>
        <taxon>Bacteria</taxon>
        <taxon>Bacillati</taxon>
        <taxon>Bacillota</taxon>
        <taxon>Bacilli</taxon>
        <taxon>Bacillales</taxon>
        <taxon>Bacillaceae</taxon>
        <taxon>Bacillus</taxon>
    </lineage>
</organism>
<dbReference type="InterPro" id="IPR036291">
    <property type="entry name" value="NAD(P)-bd_dom_sf"/>
</dbReference>
<reference evidence="3 4" key="2">
    <citation type="journal article" date="2016" name="Int. J. Syst. Evol. Microbiol.">
        <title>Bacillus gobiensis sp. nov., isolated from a soil sample.</title>
        <authorList>
            <person name="Liu B."/>
            <person name="Liu G.H."/>
            <person name="Cetin S."/>
            <person name="Schumann P."/>
            <person name="Pan Z.Z."/>
            <person name="Chen Q.Q."/>
        </authorList>
    </citation>
    <scope>NUCLEOTIDE SEQUENCE [LARGE SCALE GENOMIC DNA]</scope>
    <source>
        <strain evidence="3 4">FJAT-4402</strain>
    </source>
</reference>
<dbReference type="Proteomes" id="UP000067625">
    <property type="component" value="Chromosome"/>
</dbReference>
<evidence type="ECO:0000313" key="3">
    <source>
        <dbReference type="EMBL" id="ALC83672.1"/>
    </source>
</evidence>
<dbReference type="AlphaFoldDB" id="A0A0M3RAS5"/>
<gene>
    <name evidence="3" type="ORF">AM592_20710</name>
</gene>
<dbReference type="Pfam" id="PF01370">
    <property type="entry name" value="Epimerase"/>
    <property type="match status" value="1"/>
</dbReference>
<name>A0A0M3RAS5_9BACI</name>
<evidence type="ECO:0000256" key="1">
    <source>
        <dbReference type="ARBA" id="ARBA00007637"/>
    </source>
</evidence>
<comment type="similarity">
    <text evidence="1">Belongs to the NAD(P)-dependent epimerase/dehydratase family.</text>
</comment>
<feature type="domain" description="NAD-dependent epimerase/dehydratase" evidence="2">
    <location>
        <begin position="11"/>
        <end position="224"/>
    </location>
</feature>